<feature type="transmembrane region" description="Helical" evidence="1">
    <location>
        <begin position="175"/>
        <end position="197"/>
    </location>
</feature>
<keyword evidence="1" id="KW-0472">Membrane</keyword>
<name>A0A538TYX0_UNCEI</name>
<gene>
    <name evidence="2" type="ORF">E6K81_16330</name>
</gene>
<evidence type="ECO:0000313" key="3">
    <source>
        <dbReference type="Proteomes" id="UP000319771"/>
    </source>
</evidence>
<dbReference type="InterPro" id="IPR025495">
    <property type="entry name" value="DUF4386"/>
</dbReference>
<keyword evidence="1" id="KW-0812">Transmembrane</keyword>
<proteinExistence type="predicted"/>
<accession>A0A538TYX0</accession>
<feature type="transmembrane region" description="Helical" evidence="1">
    <location>
        <begin position="203"/>
        <end position="224"/>
    </location>
</feature>
<dbReference type="EMBL" id="VBPB01000375">
    <property type="protein sequence ID" value="TMQ68798.1"/>
    <property type="molecule type" value="Genomic_DNA"/>
</dbReference>
<reference evidence="2 3" key="1">
    <citation type="journal article" date="2019" name="Nat. Microbiol.">
        <title>Mediterranean grassland soil C-N compound turnover is dependent on rainfall and depth, and is mediated by genomically divergent microorganisms.</title>
        <authorList>
            <person name="Diamond S."/>
            <person name="Andeer P.F."/>
            <person name="Li Z."/>
            <person name="Crits-Christoph A."/>
            <person name="Burstein D."/>
            <person name="Anantharaman K."/>
            <person name="Lane K.R."/>
            <person name="Thomas B.C."/>
            <person name="Pan C."/>
            <person name="Northen T.R."/>
            <person name="Banfield J.F."/>
        </authorList>
    </citation>
    <scope>NUCLEOTIDE SEQUENCE [LARGE SCALE GENOMIC DNA]</scope>
    <source>
        <strain evidence="2">WS_11</strain>
    </source>
</reference>
<feature type="transmembrane region" description="Helical" evidence="1">
    <location>
        <begin position="139"/>
        <end position="163"/>
    </location>
</feature>
<dbReference type="AlphaFoldDB" id="A0A538TYX0"/>
<sequence>MTHAAVDQSQNAYARLAGFMYLFVDVAYLVGLFIVSRFQVAGSVVDTAQRIVASETLYRIGLSSLLVGALCTIFLAVGLYGTVQAIDPKLALQALVFRVVEATVFAVVSVLSFAFLQLYVGPGHLNAFDASQLSAISSVRVAASIAGFNVAAIFFSMGSILFFHLFLRSTYLPRALSVLGLIGSLLVPIVCFGSLIAPRAATWLAFGWIPIGLAEIAAGLWLLVKGVAPGAPSESAPASP</sequence>
<dbReference type="Pfam" id="PF14329">
    <property type="entry name" value="DUF4386"/>
    <property type="match status" value="1"/>
</dbReference>
<dbReference type="Proteomes" id="UP000319771">
    <property type="component" value="Unassembled WGS sequence"/>
</dbReference>
<comment type="caution">
    <text evidence="2">The sequence shown here is derived from an EMBL/GenBank/DDBJ whole genome shotgun (WGS) entry which is preliminary data.</text>
</comment>
<feature type="transmembrane region" description="Helical" evidence="1">
    <location>
        <begin position="56"/>
        <end position="83"/>
    </location>
</feature>
<organism evidence="2 3">
    <name type="scientific">Eiseniibacteriota bacterium</name>
    <dbReference type="NCBI Taxonomy" id="2212470"/>
    <lineage>
        <taxon>Bacteria</taxon>
        <taxon>Candidatus Eiseniibacteriota</taxon>
    </lineage>
</organism>
<evidence type="ECO:0000256" key="1">
    <source>
        <dbReference type="SAM" id="Phobius"/>
    </source>
</evidence>
<protein>
    <submittedName>
        <fullName evidence="2">DUF4386 domain-containing protein</fullName>
    </submittedName>
</protein>
<feature type="transmembrane region" description="Helical" evidence="1">
    <location>
        <begin position="12"/>
        <end position="36"/>
    </location>
</feature>
<feature type="transmembrane region" description="Helical" evidence="1">
    <location>
        <begin position="95"/>
        <end position="119"/>
    </location>
</feature>
<keyword evidence="1" id="KW-1133">Transmembrane helix</keyword>
<evidence type="ECO:0000313" key="2">
    <source>
        <dbReference type="EMBL" id="TMQ68798.1"/>
    </source>
</evidence>